<dbReference type="InterPro" id="IPR015421">
    <property type="entry name" value="PyrdxlP-dep_Trfase_major"/>
</dbReference>
<comment type="similarity">
    <text evidence="2 6">Belongs to the class-I pyridoxal-phosphate-dependent aminotransferase family.</text>
</comment>
<protein>
    <recommendedName>
        <fullName evidence="6">Aminotransferase</fullName>
        <ecNumber evidence="6">2.6.1.-</ecNumber>
    </recommendedName>
</protein>
<dbReference type="InterPro" id="IPR004838">
    <property type="entry name" value="NHTrfase_class1_PyrdxlP-BS"/>
</dbReference>
<dbReference type="eggNOG" id="COG0436">
    <property type="taxonomic scope" value="Bacteria"/>
</dbReference>
<reference evidence="8 9" key="1">
    <citation type="submission" date="2012-08" db="EMBL/GenBank/DDBJ databases">
        <title>Whole genome shotgun sequence of Austwickia chelonae NBRC 105200.</title>
        <authorList>
            <person name="Yoshida I."/>
            <person name="Hosoyama A."/>
            <person name="Tsuchikane K."/>
            <person name="Katsumata H."/>
            <person name="Ando Y."/>
            <person name="Ohji S."/>
            <person name="Hamada M."/>
            <person name="Tamura T."/>
            <person name="Yamazoe A."/>
            <person name="Yamazaki S."/>
            <person name="Fujita N."/>
        </authorList>
    </citation>
    <scope>NUCLEOTIDE SEQUENCE [LARGE SCALE GENOMIC DNA]</scope>
    <source>
        <strain evidence="8 9">NBRC 105200</strain>
    </source>
</reference>
<organism evidence="8 9">
    <name type="scientific">Austwickia chelonae NBRC 105200</name>
    <dbReference type="NCBI Taxonomy" id="1184607"/>
    <lineage>
        <taxon>Bacteria</taxon>
        <taxon>Bacillati</taxon>
        <taxon>Actinomycetota</taxon>
        <taxon>Actinomycetes</taxon>
        <taxon>Micrococcales</taxon>
        <taxon>Dermatophilaceae</taxon>
        <taxon>Austwickia</taxon>
    </lineage>
</organism>
<evidence type="ECO:0000313" key="9">
    <source>
        <dbReference type="Proteomes" id="UP000008495"/>
    </source>
</evidence>
<dbReference type="AlphaFoldDB" id="K6UM42"/>
<evidence type="ECO:0000256" key="6">
    <source>
        <dbReference type="RuleBase" id="RU000481"/>
    </source>
</evidence>
<dbReference type="EC" id="2.6.1.-" evidence="6"/>
<dbReference type="InterPro" id="IPR004839">
    <property type="entry name" value="Aminotransferase_I/II_large"/>
</dbReference>
<feature type="domain" description="Aminotransferase class I/classII large" evidence="7">
    <location>
        <begin position="30"/>
        <end position="379"/>
    </location>
</feature>
<evidence type="ECO:0000313" key="8">
    <source>
        <dbReference type="EMBL" id="GAB77786.1"/>
    </source>
</evidence>
<dbReference type="OrthoDB" id="9763453at2"/>
<accession>K6UM42</accession>
<keyword evidence="4 6" id="KW-0808">Transferase</keyword>
<evidence type="ECO:0000259" key="7">
    <source>
        <dbReference type="Pfam" id="PF00155"/>
    </source>
</evidence>
<evidence type="ECO:0000256" key="3">
    <source>
        <dbReference type="ARBA" id="ARBA00022576"/>
    </source>
</evidence>
<dbReference type="GO" id="GO:0030170">
    <property type="term" value="F:pyridoxal phosphate binding"/>
    <property type="evidence" value="ECO:0007669"/>
    <property type="project" value="InterPro"/>
</dbReference>
<dbReference type="FunFam" id="3.40.640.10:FF:000033">
    <property type="entry name" value="Aspartate aminotransferase"/>
    <property type="match status" value="1"/>
</dbReference>
<dbReference type="InterPro" id="IPR050596">
    <property type="entry name" value="AspAT/PAT-like"/>
</dbReference>
<dbReference type="PANTHER" id="PTHR46383">
    <property type="entry name" value="ASPARTATE AMINOTRANSFERASE"/>
    <property type="match status" value="1"/>
</dbReference>
<dbReference type="InterPro" id="IPR015422">
    <property type="entry name" value="PyrdxlP-dep_Trfase_small"/>
</dbReference>
<dbReference type="GO" id="GO:0006520">
    <property type="term" value="P:amino acid metabolic process"/>
    <property type="evidence" value="ECO:0007669"/>
    <property type="project" value="InterPro"/>
</dbReference>
<keyword evidence="3 6" id="KW-0032">Aminotransferase</keyword>
<evidence type="ECO:0000256" key="2">
    <source>
        <dbReference type="ARBA" id="ARBA00007441"/>
    </source>
</evidence>
<dbReference type="Gene3D" id="3.40.640.10">
    <property type="entry name" value="Type I PLP-dependent aspartate aminotransferase-like (Major domain)"/>
    <property type="match status" value="1"/>
</dbReference>
<evidence type="ECO:0000256" key="1">
    <source>
        <dbReference type="ARBA" id="ARBA00001933"/>
    </source>
</evidence>
<name>K6UM42_9MICO</name>
<keyword evidence="9" id="KW-1185">Reference proteome</keyword>
<dbReference type="EMBL" id="BAGZ01000008">
    <property type="protein sequence ID" value="GAB77786.1"/>
    <property type="molecule type" value="Genomic_DNA"/>
</dbReference>
<gene>
    <name evidence="8" type="ORF">AUCHE_08_00250</name>
</gene>
<comment type="caution">
    <text evidence="8">The sequence shown here is derived from an EMBL/GenBank/DDBJ whole genome shotgun (WGS) entry which is preliminary data.</text>
</comment>
<dbReference type="STRING" id="100225.SAMN05421595_0293"/>
<proteinExistence type="inferred from homology"/>
<dbReference type="GO" id="GO:0008483">
    <property type="term" value="F:transaminase activity"/>
    <property type="evidence" value="ECO:0007669"/>
    <property type="project" value="UniProtKB-KW"/>
</dbReference>
<evidence type="ECO:0000256" key="4">
    <source>
        <dbReference type="ARBA" id="ARBA00022679"/>
    </source>
</evidence>
<keyword evidence="5" id="KW-0663">Pyridoxal phosphate</keyword>
<dbReference type="Proteomes" id="UP000008495">
    <property type="component" value="Unassembled WGS sequence"/>
</dbReference>
<dbReference type="Pfam" id="PF00155">
    <property type="entry name" value="Aminotran_1_2"/>
    <property type="match status" value="1"/>
</dbReference>
<dbReference type="Gene3D" id="3.90.1150.10">
    <property type="entry name" value="Aspartate Aminotransferase, domain 1"/>
    <property type="match status" value="1"/>
</dbReference>
<dbReference type="SUPFAM" id="SSF53383">
    <property type="entry name" value="PLP-dependent transferases"/>
    <property type="match status" value="1"/>
</dbReference>
<dbReference type="InterPro" id="IPR015424">
    <property type="entry name" value="PyrdxlP-dep_Trfase"/>
</dbReference>
<evidence type="ECO:0000256" key="5">
    <source>
        <dbReference type="ARBA" id="ARBA00022898"/>
    </source>
</evidence>
<sequence length="387" mass="43141">MSERFISSRYSGVPSTPMSSSVERARRFEDIINFSLGDPELTTDPRIIDAAAADAHAGHTHYTDTYGDPELRAEILRFYEEEYGYHHDPAGVMVTTSACHGMWLALETILDDGDEVVVVAPYFTPYPHQVRLARGVPVILETSAEDAYQIRPEALEAVITERTRAIILNTPSNPTGACLTRSTEEAIAAIAERHDLVVIADEIYTVFSYQEPFRPFVTIPGAAERTITLNSMSKDYVMTGWRLGYALAPAEIARVMKDVNENAVFTAPSISQRAALHALRLRHEIQPALREHYRSRVMHAYQRVCQTPRMTCLQPQGSIYLWVDVSATGLSSVEVADRILEEAHVLALPGAAFGDCGEGHLRLAMTVDEERIDEAFDRIGRMAIFQE</sequence>
<comment type="cofactor">
    <cofactor evidence="1 6">
        <name>pyridoxal 5'-phosphate</name>
        <dbReference type="ChEBI" id="CHEBI:597326"/>
    </cofactor>
</comment>
<dbReference type="PROSITE" id="PS00105">
    <property type="entry name" value="AA_TRANSFER_CLASS_1"/>
    <property type="match status" value="1"/>
</dbReference>
<dbReference type="CDD" id="cd00609">
    <property type="entry name" value="AAT_like"/>
    <property type="match status" value="1"/>
</dbReference>